<reference evidence="1" key="1">
    <citation type="submission" date="2012-10" db="EMBL/GenBank/DDBJ databases">
        <authorList>
            <person name="Harkins D.M."/>
            <person name="Durkin A.S."/>
            <person name="Brinkac L.M."/>
            <person name="Selengut J.D."/>
            <person name="Sanka R."/>
            <person name="DePew J."/>
            <person name="Purushe J."/>
            <person name="Picardeau M."/>
            <person name="Werts C."/>
            <person name="Goarant C."/>
            <person name="Vinetz J.M."/>
            <person name="Sutton G.G."/>
            <person name="Nelson W.C."/>
            <person name="Fouts D.E."/>
        </authorList>
    </citation>
    <scope>NUCLEOTIDE SEQUENCE [LARGE SCALE GENOMIC DNA]</scope>
    <source>
        <strain evidence="1">200802841</strain>
    </source>
</reference>
<keyword evidence="2" id="KW-1185">Reference proteome</keyword>
<comment type="caution">
    <text evidence="1">The sequence shown here is derived from an EMBL/GenBank/DDBJ whole genome shotgun (WGS) entry which is preliminary data.</text>
</comment>
<sequence>MGIPGLGRSALQSCEFNKILTIVKKNFVVTHVRELEFPFYREKIYLLFVSIQ</sequence>
<name>A0A828XUG3_9LEPT</name>
<dbReference type="AlphaFoldDB" id="A0A828XUG3"/>
<proteinExistence type="predicted"/>
<dbReference type="EMBL" id="AKWH02000052">
    <property type="protein sequence ID" value="EKO50779.1"/>
    <property type="molecule type" value="Genomic_DNA"/>
</dbReference>
<accession>A0A828XUG3</accession>
<organism evidence="1 2">
    <name type="scientific">Leptospira kirschneri str. 200802841</name>
    <dbReference type="NCBI Taxonomy" id="1193047"/>
    <lineage>
        <taxon>Bacteria</taxon>
        <taxon>Pseudomonadati</taxon>
        <taxon>Spirochaetota</taxon>
        <taxon>Spirochaetia</taxon>
        <taxon>Leptospirales</taxon>
        <taxon>Leptospiraceae</taxon>
        <taxon>Leptospira</taxon>
    </lineage>
</organism>
<gene>
    <name evidence="1" type="ORF">LEP1GSC131_3266</name>
</gene>
<evidence type="ECO:0000313" key="2">
    <source>
        <dbReference type="Proteomes" id="UP000006339"/>
    </source>
</evidence>
<protein>
    <submittedName>
        <fullName evidence="1">Uncharacterized protein</fullName>
    </submittedName>
</protein>
<evidence type="ECO:0000313" key="1">
    <source>
        <dbReference type="EMBL" id="EKO50779.1"/>
    </source>
</evidence>
<dbReference type="Proteomes" id="UP000006339">
    <property type="component" value="Unassembled WGS sequence"/>
</dbReference>